<protein>
    <recommendedName>
        <fullName evidence="5">General secretion pathway GspH domain-containing protein</fullName>
    </recommendedName>
</protein>
<keyword evidence="2" id="KW-0812">Transmembrane</keyword>
<feature type="transmembrane region" description="Helical" evidence="2">
    <location>
        <begin position="21"/>
        <end position="41"/>
    </location>
</feature>
<reference evidence="3 4" key="1">
    <citation type="journal article" date="2015" name="Nature">
        <title>rRNA introns, odd ribosomes, and small enigmatic genomes across a large radiation of phyla.</title>
        <authorList>
            <person name="Brown C.T."/>
            <person name="Hug L.A."/>
            <person name="Thomas B.C."/>
            <person name="Sharon I."/>
            <person name="Castelle C.J."/>
            <person name="Singh A."/>
            <person name="Wilkins M.J."/>
            <person name="Williams K.H."/>
            <person name="Banfield J.F."/>
        </authorList>
    </citation>
    <scope>NUCLEOTIDE SEQUENCE [LARGE SCALE GENOMIC DNA]</scope>
</reference>
<evidence type="ECO:0000256" key="2">
    <source>
        <dbReference type="SAM" id="Phobius"/>
    </source>
</evidence>
<keyword evidence="2" id="KW-1133">Transmembrane helix</keyword>
<keyword evidence="2" id="KW-0472">Membrane</keyword>
<evidence type="ECO:0000313" key="3">
    <source>
        <dbReference type="EMBL" id="KKR06221.1"/>
    </source>
</evidence>
<dbReference type="EMBL" id="LBWK01000001">
    <property type="protein sequence ID" value="KKR06221.1"/>
    <property type="molecule type" value="Genomic_DNA"/>
</dbReference>
<gene>
    <name evidence="3" type="ORF">UT34_C0001G0261</name>
</gene>
<dbReference type="STRING" id="1619100.UT34_C0001G0261"/>
<keyword evidence="1" id="KW-0175">Coiled coil</keyword>
<feature type="coiled-coil region" evidence="1">
    <location>
        <begin position="47"/>
        <end position="74"/>
    </location>
</feature>
<dbReference type="Proteomes" id="UP000034799">
    <property type="component" value="Unassembled WGS sequence"/>
</dbReference>
<comment type="caution">
    <text evidence="3">The sequence shown here is derived from an EMBL/GenBank/DDBJ whole genome shotgun (WGS) entry which is preliminary data.</text>
</comment>
<name>A0A0G0N077_9BACT</name>
<accession>A0A0G0N077</accession>
<evidence type="ECO:0000313" key="4">
    <source>
        <dbReference type="Proteomes" id="UP000034799"/>
    </source>
</evidence>
<dbReference type="AlphaFoldDB" id="A0A0G0N077"/>
<dbReference type="InterPro" id="IPR045584">
    <property type="entry name" value="Pilin-like"/>
</dbReference>
<evidence type="ECO:0000256" key="1">
    <source>
        <dbReference type="SAM" id="Coils"/>
    </source>
</evidence>
<organism evidence="3 4">
    <name type="scientific">candidate division WS6 bacterium GW2011_GWF2_39_15</name>
    <dbReference type="NCBI Taxonomy" id="1619100"/>
    <lineage>
        <taxon>Bacteria</taxon>
        <taxon>Candidatus Dojkabacteria</taxon>
    </lineage>
</organism>
<dbReference type="SUPFAM" id="SSF54523">
    <property type="entry name" value="Pili subunits"/>
    <property type="match status" value="1"/>
</dbReference>
<proteinExistence type="predicted"/>
<sequence length="246" mass="27673">MIDLVYMNLPKKPLYKAYTMLELLVVLLIFIILSTMAMSAFSGFRDTVTLNEDIDRLKQNVRTAQRASLFLERDQDERWIYGIGLDFSQVENDGTYRIFKWCAPFNDYGDTLSKQAIPNYDPAFAVSPTNGNLGSYTSESKCRLGVAISELIKTEAFDERISSNFNISLTDLGIAGTPSYVLFESVSGKTFFYNLQGNIINYSGQAEMSSSPDNFVLEITSPNTGRIKTVTIFNISGKMKVEDRKI</sequence>
<evidence type="ECO:0008006" key="5">
    <source>
        <dbReference type="Google" id="ProtNLM"/>
    </source>
</evidence>